<comment type="caution">
    <text evidence="1">The sequence shown here is derived from an EMBL/GenBank/DDBJ whole genome shotgun (WGS) entry which is preliminary data.</text>
</comment>
<reference evidence="2" key="1">
    <citation type="journal article" date="2013" name="Genome Announc.">
        <title>Draft Genome Sequence of D-Branched-Chain Amino Acid Producer Lactobacillus otakiensis JCM 15040T, Isolated from a Traditional Japanese Pickle.</title>
        <authorList>
            <person name="Doi K."/>
            <person name="Mori K."/>
            <person name="Mutaguchi Y."/>
            <person name="Tashiro K."/>
            <person name="Fujino Y."/>
            <person name="Ohmori T."/>
            <person name="Kuhara S."/>
            <person name="Ohshima T."/>
        </authorList>
    </citation>
    <scope>NUCLEOTIDE SEQUENCE [LARGE SCALE GENOMIC DNA]</scope>
    <source>
        <strain evidence="2">JCM 15040</strain>
    </source>
</reference>
<dbReference type="AlphaFoldDB" id="S4NF91"/>
<organism evidence="1 2">
    <name type="scientific">Lentilactobacillus otakiensis DSM 19908 = JCM 15040</name>
    <dbReference type="NCBI Taxonomy" id="1423780"/>
    <lineage>
        <taxon>Bacteria</taxon>
        <taxon>Bacillati</taxon>
        <taxon>Bacillota</taxon>
        <taxon>Bacilli</taxon>
        <taxon>Lactobacillales</taxon>
        <taxon>Lactobacillaceae</taxon>
        <taxon>Lentilactobacillus</taxon>
    </lineage>
</organism>
<accession>S4NF91</accession>
<dbReference type="EMBL" id="BASH01000010">
    <property type="protein sequence ID" value="GAD17669.1"/>
    <property type="molecule type" value="Genomic_DNA"/>
</dbReference>
<keyword evidence="2" id="KW-1185">Reference proteome</keyword>
<evidence type="ECO:0000313" key="2">
    <source>
        <dbReference type="Proteomes" id="UP000016361"/>
    </source>
</evidence>
<protein>
    <submittedName>
        <fullName evidence="1">Uncharacterized protein</fullName>
    </submittedName>
</protein>
<dbReference type="Proteomes" id="UP000016361">
    <property type="component" value="Unassembled WGS sequence"/>
</dbReference>
<sequence>MAYHCCYNNFFNSKHAKLVTMADKTAEMILVNRGCFSMKKANP</sequence>
<proteinExistence type="predicted"/>
<gene>
    <name evidence="1" type="ORF">LOT_2207</name>
</gene>
<name>S4NF91_9LACO</name>
<evidence type="ECO:0000313" key="1">
    <source>
        <dbReference type="EMBL" id="GAD17669.1"/>
    </source>
</evidence>